<keyword evidence="9" id="KW-1185">Reference proteome</keyword>
<accession>A0ABN6N0X0</accession>
<sequence length="371" mass="40382">MIAPETSAAAVAPARRPRTLPQHAYAFLTSPKLAIALLLAVLAFCVVGVTVFRGERAWQLIFSTLWFNALLVLLAVSSGTAFFTRIWRRKLSVVSVGMIVFHVSFVALLGAVVVNSLFHFRGVLRLTEGETLPNGQLDSYDLVEHGRFFDIARLRGETTLVKMHSKYTVDGLDKRAAYEIAVGEGAARTSGTIYITRDLEHDGVRYLCSKEGYSVLVVMSDKDGREVYGAHVPLQSIKHSNGGYLYATGTPTGPESFPFPPPPEEPRAELLLSYRPNAVVERQGDIGFQVVPLGPQGTPGAARNGQVLVGGEFDAGDFKLSPKEIRYWVGMDVRYDPGQNVILASLCLGLAGMVVTFVGRVRQGTANRRAA</sequence>
<feature type="domain" description="ResB-like" evidence="7">
    <location>
        <begin position="96"/>
        <end position="362"/>
    </location>
</feature>
<dbReference type="InterPro" id="IPR023494">
    <property type="entry name" value="Cyt_c_bgen_Ccs1/CcsB/ResB"/>
</dbReference>
<reference evidence="9" key="1">
    <citation type="journal article" date="2022" name="Int. J. Syst. Evol. Microbiol.">
        <title>Anaeromyxobacter oryzae sp. nov., Anaeromyxobacter diazotrophicus sp. nov. and Anaeromyxobacter paludicola sp. nov., isolated from paddy soils.</title>
        <authorList>
            <person name="Itoh H."/>
            <person name="Xu Z."/>
            <person name="Mise K."/>
            <person name="Masuda Y."/>
            <person name="Ushijima N."/>
            <person name="Hayakawa C."/>
            <person name="Shiratori Y."/>
            <person name="Senoo K."/>
        </authorList>
    </citation>
    <scope>NUCLEOTIDE SEQUENCE [LARGE SCALE GENOMIC DNA]</scope>
    <source>
        <strain evidence="9">Red232</strain>
    </source>
</reference>
<feature type="transmembrane region" description="Helical" evidence="6">
    <location>
        <begin position="65"/>
        <end position="87"/>
    </location>
</feature>
<gene>
    <name evidence="8" type="ORF">AMOR_58530</name>
</gene>
<name>A0ABN6N0X0_9BACT</name>
<dbReference type="PANTHER" id="PTHR31566:SF0">
    <property type="entry name" value="CYTOCHROME C BIOGENESIS PROTEIN CCS1, CHLOROPLASTIC"/>
    <property type="match status" value="1"/>
</dbReference>
<dbReference type="InterPro" id="IPR007816">
    <property type="entry name" value="ResB-like_domain"/>
</dbReference>
<keyword evidence="3" id="KW-0201">Cytochrome c-type biogenesis</keyword>
<comment type="subcellular location">
    <subcellularLocation>
        <location evidence="1">Membrane</location>
        <topology evidence="1">Multi-pass membrane protein</topology>
    </subcellularLocation>
</comment>
<organism evidence="8 9">
    <name type="scientific">Anaeromyxobacter oryzae</name>
    <dbReference type="NCBI Taxonomy" id="2918170"/>
    <lineage>
        <taxon>Bacteria</taxon>
        <taxon>Pseudomonadati</taxon>
        <taxon>Myxococcota</taxon>
        <taxon>Myxococcia</taxon>
        <taxon>Myxococcales</taxon>
        <taxon>Cystobacterineae</taxon>
        <taxon>Anaeromyxobacteraceae</taxon>
        <taxon>Anaeromyxobacter</taxon>
    </lineage>
</organism>
<protein>
    <recommendedName>
        <fullName evidence="7">ResB-like domain-containing protein</fullName>
    </recommendedName>
</protein>
<evidence type="ECO:0000256" key="3">
    <source>
        <dbReference type="ARBA" id="ARBA00022748"/>
    </source>
</evidence>
<feature type="transmembrane region" description="Helical" evidence="6">
    <location>
        <begin position="341"/>
        <end position="359"/>
    </location>
</feature>
<dbReference type="PANTHER" id="PTHR31566">
    <property type="entry name" value="CYTOCHROME C BIOGENESIS PROTEIN CCS1, CHLOROPLASTIC"/>
    <property type="match status" value="1"/>
</dbReference>
<feature type="transmembrane region" description="Helical" evidence="6">
    <location>
        <begin position="93"/>
        <end position="118"/>
    </location>
</feature>
<dbReference type="RefSeq" id="WP_248357332.1">
    <property type="nucleotide sequence ID" value="NZ_AP025591.1"/>
</dbReference>
<evidence type="ECO:0000259" key="7">
    <source>
        <dbReference type="Pfam" id="PF05140"/>
    </source>
</evidence>
<evidence type="ECO:0000313" key="9">
    <source>
        <dbReference type="Proteomes" id="UP001162891"/>
    </source>
</evidence>
<keyword evidence="5 6" id="KW-0472">Membrane</keyword>
<dbReference type="Pfam" id="PF05140">
    <property type="entry name" value="ResB"/>
    <property type="match status" value="1"/>
</dbReference>
<evidence type="ECO:0000256" key="5">
    <source>
        <dbReference type="ARBA" id="ARBA00023136"/>
    </source>
</evidence>
<dbReference type="EMBL" id="AP025591">
    <property type="protein sequence ID" value="BDG06857.1"/>
    <property type="molecule type" value="Genomic_DNA"/>
</dbReference>
<evidence type="ECO:0000256" key="1">
    <source>
        <dbReference type="ARBA" id="ARBA00004141"/>
    </source>
</evidence>
<evidence type="ECO:0000256" key="6">
    <source>
        <dbReference type="SAM" id="Phobius"/>
    </source>
</evidence>
<feature type="transmembrane region" description="Helical" evidence="6">
    <location>
        <begin position="33"/>
        <end position="53"/>
    </location>
</feature>
<evidence type="ECO:0000256" key="4">
    <source>
        <dbReference type="ARBA" id="ARBA00022989"/>
    </source>
</evidence>
<proteinExistence type="predicted"/>
<dbReference type="Proteomes" id="UP001162891">
    <property type="component" value="Chromosome"/>
</dbReference>
<evidence type="ECO:0000256" key="2">
    <source>
        <dbReference type="ARBA" id="ARBA00022692"/>
    </source>
</evidence>
<evidence type="ECO:0000313" key="8">
    <source>
        <dbReference type="EMBL" id="BDG06857.1"/>
    </source>
</evidence>
<keyword evidence="4 6" id="KW-1133">Transmembrane helix</keyword>
<keyword evidence="2 6" id="KW-0812">Transmembrane</keyword>